<dbReference type="PANTHER" id="PTHR36769">
    <property type="entry name" value="2,3-BISPHOSPHOGLYCERATE-DEPENDENT PHOSPHOGLYCERATE MUTASE"/>
    <property type="match status" value="1"/>
</dbReference>
<accession>A0A978VC91</accession>
<reference evidence="2" key="1">
    <citation type="journal article" date="2021" name="Front. Plant Sci.">
        <title>Chromosome-Scale Genome Assembly for Chinese Sour Jujube and Insights Into Its Genome Evolution and Domestication Signature.</title>
        <authorList>
            <person name="Shen L.-Y."/>
            <person name="Luo H."/>
            <person name="Wang X.-L."/>
            <person name="Wang X.-M."/>
            <person name="Qiu X.-J."/>
            <person name="Liu H."/>
            <person name="Zhou S.-S."/>
            <person name="Jia K.-H."/>
            <person name="Nie S."/>
            <person name="Bao Y.-T."/>
            <person name="Zhang R.-G."/>
            <person name="Yun Q.-Z."/>
            <person name="Chai Y.-H."/>
            <person name="Lu J.-Y."/>
            <person name="Li Y."/>
            <person name="Zhao S.-W."/>
            <person name="Mao J.-F."/>
            <person name="Jia S.-G."/>
            <person name="Mao Y.-M."/>
        </authorList>
    </citation>
    <scope>NUCLEOTIDE SEQUENCE</scope>
    <source>
        <strain evidence="2">AT0</strain>
        <tissue evidence="2">Leaf</tissue>
    </source>
</reference>
<dbReference type="Proteomes" id="UP000813462">
    <property type="component" value="Unassembled WGS sequence"/>
</dbReference>
<evidence type="ECO:0000256" key="1">
    <source>
        <dbReference type="SAM" id="MobiDB-lite"/>
    </source>
</evidence>
<feature type="region of interest" description="Disordered" evidence="1">
    <location>
        <begin position="25"/>
        <end position="48"/>
    </location>
</feature>
<proteinExistence type="predicted"/>
<sequence length="54" mass="5721">MDTDPQLTKFINNCNGVKAAAAANKEGGQLSIVKPPPESDNGAKKLLDNKLLKI</sequence>
<dbReference type="PANTHER" id="PTHR36769:SF1">
    <property type="entry name" value="2,3-BISPHOSPHOGLYCERATE-DEPENDENT PHOSPHOGLYCERATE MUTASE"/>
    <property type="match status" value="1"/>
</dbReference>
<comment type="caution">
    <text evidence="2">The sequence shown here is derived from an EMBL/GenBank/DDBJ whole genome shotgun (WGS) entry which is preliminary data.</text>
</comment>
<organism evidence="2 3">
    <name type="scientific">Ziziphus jujuba var. spinosa</name>
    <dbReference type="NCBI Taxonomy" id="714518"/>
    <lineage>
        <taxon>Eukaryota</taxon>
        <taxon>Viridiplantae</taxon>
        <taxon>Streptophyta</taxon>
        <taxon>Embryophyta</taxon>
        <taxon>Tracheophyta</taxon>
        <taxon>Spermatophyta</taxon>
        <taxon>Magnoliopsida</taxon>
        <taxon>eudicotyledons</taxon>
        <taxon>Gunneridae</taxon>
        <taxon>Pentapetalae</taxon>
        <taxon>rosids</taxon>
        <taxon>fabids</taxon>
        <taxon>Rosales</taxon>
        <taxon>Rhamnaceae</taxon>
        <taxon>Paliureae</taxon>
        <taxon>Ziziphus</taxon>
    </lineage>
</organism>
<name>A0A978VC91_ZIZJJ</name>
<protein>
    <submittedName>
        <fullName evidence="2">Uncharacterized protein</fullName>
    </submittedName>
</protein>
<evidence type="ECO:0000313" key="3">
    <source>
        <dbReference type="Proteomes" id="UP000813462"/>
    </source>
</evidence>
<dbReference type="EMBL" id="JAEACU010000005">
    <property type="protein sequence ID" value="KAH7527980.1"/>
    <property type="molecule type" value="Genomic_DNA"/>
</dbReference>
<dbReference type="AlphaFoldDB" id="A0A978VC91"/>
<evidence type="ECO:0000313" key="2">
    <source>
        <dbReference type="EMBL" id="KAH7527980.1"/>
    </source>
</evidence>
<gene>
    <name evidence="2" type="ORF">FEM48_Zijuj05G0023500</name>
</gene>